<keyword evidence="1" id="KW-0812">Transmembrane</keyword>
<dbReference type="EMBL" id="JABBPK010000001">
    <property type="protein sequence ID" value="NMO76848.1"/>
    <property type="molecule type" value="Genomic_DNA"/>
</dbReference>
<proteinExistence type="predicted"/>
<evidence type="ECO:0000313" key="2">
    <source>
        <dbReference type="EMBL" id="NMO76848.1"/>
    </source>
</evidence>
<evidence type="ECO:0008006" key="4">
    <source>
        <dbReference type="Google" id="ProtNLM"/>
    </source>
</evidence>
<reference evidence="2 3" key="1">
    <citation type="submission" date="2020-04" db="EMBL/GenBank/DDBJ databases">
        <title>Bacillus sp. UniB3 isolated from commercial digestive syrup.</title>
        <authorList>
            <person name="Thorat V."/>
            <person name="Kirdat K."/>
            <person name="Tiwarekar B."/>
            <person name="Yadav A."/>
        </authorList>
    </citation>
    <scope>NUCLEOTIDE SEQUENCE [LARGE SCALE GENOMIC DNA]</scope>
    <source>
        <strain evidence="2 3">UniB3</strain>
    </source>
</reference>
<dbReference type="InterPro" id="IPR017937">
    <property type="entry name" value="Thioredoxin_CS"/>
</dbReference>
<comment type="caution">
    <text evidence="2">The sequence shown here is derived from an EMBL/GenBank/DDBJ whole genome shotgun (WGS) entry which is preliminary data.</text>
</comment>
<organism evidence="2 3">
    <name type="scientific">Niallia alba</name>
    <dbReference type="NCBI Taxonomy" id="2729105"/>
    <lineage>
        <taxon>Bacteria</taxon>
        <taxon>Bacillati</taxon>
        <taxon>Bacillota</taxon>
        <taxon>Bacilli</taxon>
        <taxon>Bacillales</taxon>
        <taxon>Bacillaceae</taxon>
        <taxon>Niallia</taxon>
    </lineage>
</organism>
<dbReference type="PROSITE" id="PS00194">
    <property type="entry name" value="THIOREDOXIN_1"/>
    <property type="match status" value="1"/>
</dbReference>
<keyword evidence="1" id="KW-0472">Membrane</keyword>
<evidence type="ECO:0000256" key="1">
    <source>
        <dbReference type="SAM" id="Phobius"/>
    </source>
</evidence>
<dbReference type="Gene3D" id="3.40.30.10">
    <property type="entry name" value="Glutaredoxin"/>
    <property type="match status" value="1"/>
</dbReference>
<evidence type="ECO:0000313" key="3">
    <source>
        <dbReference type="Proteomes" id="UP000588491"/>
    </source>
</evidence>
<keyword evidence="1" id="KW-1133">Transmembrane helix</keyword>
<name>A0A7Y0PLF6_9BACI</name>
<accession>A0A7Y0PLF6</accession>
<dbReference type="RefSeq" id="WP_169188160.1">
    <property type="nucleotide sequence ID" value="NZ_JABBPK010000001.1"/>
</dbReference>
<gene>
    <name evidence="2" type="ORF">HHU08_07570</name>
</gene>
<dbReference type="Proteomes" id="UP000588491">
    <property type="component" value="Unassembled WGS sequence"/>
</dbReference>
<sequence>MKKKNRAMILFSTIAVIIIICIAAIWWLNSKSINAIEDIKKINASDTFDQQEEEYIVYFWQSTCTYCKQMEKDVISFSNSGDIPLYVVDMQEEKNESSWYDWEAHHKKYDQVIGKIEDGKEVWNEGINIENFQNDKDIAWGIVANEENQIIATHNTAYGNEAPENAEEIEITGTPTMIKIKNGQFDDYAVGVEETLDMLGK</sequence>
<feature type="transmembrane region" description="Helical" evidence="1">
    <location>
        <begin position="7"/>
        <end position="28"/>
    </location>
</feature>
<dbReference type="AlphaFoldDB" id="A0A7Y0PLF6"/>
<dbReference type="SUPFAM" id="SSF52833">
    <property type="entry name" value="Thioredoxin-like"/>
    <property type="match status" value="1"/>
</dbReference>
<dbReference type="InterPro" id="IPR036249">
    <property type="entry name" value="Thioredoxin-like_sf"/>
</dbReference>
<protein>
    <recommendedName>
        <fullName evidence="4">Thioredoxin-like fold domain-containing protein</fullName>
    </recommendedName>
</protein>
<keyword evidence="3" id="KW-1185">Reference proteome</keyword>